<gene>
    <name evidence="1" type="ORF">UFOVP410_139</name>
</gene>
<protein>
    <submittedName>
        <fullName evidence="1">Uncharacterized protein</fullName>
    </submittedName>
</protein>
<accession>A0A6J5M846</accession>
<name>A0A6J5M846_9CAUD</name>
<dbReference type="EMBL" id="LR796388">
    <property type="protein sequence ID" value="CAB4141300.1"/>
    <property type="molecule type" value="Genomic_DNA"/>
</dbReference>
<evidence type="ECO:0000313" key="1">
    <source>
        <dbReference type="EMBL" id="CAB4141300.1"/>
    </source>
</evidence>
<reference evidence="1" key="1">
    <citation type="submission" date="2020-04" db="EMBL/GenBank/DDBJ databases">
        <authorList>
            <person name="Chiriac C."/>
            <person name="Salcher M."/>
            <person name="Ghai R."/>
            <person name="Kavagutti S V."/>
        </authorList>
    </citation>
    <scope>NUCLEOTIDE SEQUENCE</scope>
</reference>
<organism evidence="1">
    <name type="scientific">uncultured Caudovirales phage</name>
    <dbReference type="NCBI Taxonomy" id="2100421"/>
    <lineage>
        <taxon>Viruses</taxon>
        <taxon>Duplodnaviria</taxon>
        <taxon>Heunggongvirae</taxon>
        <taxon>Uroviricota</taxon>
        <taxon>Caudoviricetes</taxon>
        <taxon>Peduoviridae</taxon>
        <taxon>Maltschvirus</taxon>
        <taxon>Maltschvirus maltsch</taxon>
    </lineage>
</organism>
<proteinExistence type="predicted"/>
<sequence length="84" mass="9807">MNQYYRSQFEEIKSHVEALTEEEFEKVINYLVNTVEDFIDGDDSHPYGKYYYQSAAVSCAEELGLQSSEQLDDIDLLAFEFSLF</sequence>